<evidence type="ECO:0000313" key="2">
    <source>
        <dbReference type="EMBL" id="KAK4122380.1"/>
    </source>
</evidence>
<comment type="caution">
    <text evidence="2">The sequence shown here is derived from an EMBL/GenBank/DDBJ whole genome shotgun (WGS) entry which is preliminary data.</text>
</comment>
<dbReference type="AlphaFoldDB" id="A0AAN6TY32"/>
<gene>
    <name evidence="2" type="ORF">N657DRAFT_664952</name>
</gene>
<reference evidence="2" key="2">
    <citation type="submission" date="2023-05" db="EMBL/GenBank/DDBJ databases">
        <authorList>
            <consortium name="Lawrence Berkeley National Laboratory"/>
            <person name="Steindorff A."/>
            <person name="Hensen N."/>
            <person name="Bonometti L."/>
            <person name="Westerberg I."/>
            <person name="Brannstrom I.O."/>
            <person name="Guillou S."/>
            <person name="Cros-Aarteil S."/>
            <person name="Calhoun S."/>
            <person name="Haridas S."/>
            <person name="Kuo A."/>
            <person name="Mondo S."/>
            <person name="Pangilinan J."/>
            <person name="Riley R."/>
            <person name="Labutti K."/>
            <person name="Andreopoulos B."/>
            <person name="Lipzen A."/>
            <person name="Chen C."/>
            <person name="Yanf M."/>
            <person name="Daum C."/>
            <person name="Ng V."/>
            <person name="Clum A."/>
            <person name="Ohm R."/>
            <person name="Martin F."/>
            <person name="Silar P."/>
            <person name="Natvig D."/>
            <person name="Lalanne C."/>
            <person name="Gautier V."/>
            <person name="Ament-Velasquez S.L."/>
            <person name="Kruys A."/>
            <person name="Hutchinson M.I."/>
            <person name="Powell A.J."/>
            <person name="Barry K."/>
            <person name="Miller A.N."/>
            <person name="Grigoriev I.V."/>
            <person name="Debuchy R."/>
            <person name="Gladieux P."/>
            <person name="Thoren M.H."/>
            <person name="Johannesson H."/>
        </authorList>
    </citation>
    <scope>NUCLEOTIDE SEQUENCE</scope>
    <source>
        <strain evidence="2">CBS 731.68</strain>
    </source>
</reference>
<dbReference type="Proteomes" id="UP001302602">
    <property type="component" value="Unassembled WGS sequence"/>
</dbReference>
<protein>
    <recommendedName>
        <fullName evidence="1">DUF6546 domain-containing protein</fullName>
    </recommendedName>
</protein>
<dbReference type="Pfam" id="PF20183">
    <property type="entry name" value="DUF6546"/>
    <property type="match status" value="1"/>
</dbReference>
<organism evidence="2 3">
    <name type="scientific">Parathielavia appendiculata</name>
    <dbReference type="NCBI Taxonomy" id="2587402"/>
    <lineage>
        <taxon>Eukaryota</taxon>
        <taxon>Fungi</taxon>
        <taxon>Dikarya</taxon>
        <taxon>Ascomycota</taxon>
        <taxon>Pezizomycotina</taxon>
        <taxon>Sordariomycetes</taxon>
        <taxon>Sordariomycetidae</taxon>
        <taxon>Sordariales</taxon>
        <taxon>Chaetomiaceae</taxon>
        <taxon>Parathielavia</taxon>
    </lineage>
</organism>
<dbReference type="EMBL" id="MU853231">
    <property type="protein sequence ID" value="KAK4122380.1"/>
    <property type="molecule type" value="Genomic_DNA"/>
</dbReference>
<dbReference type="InterPro" id="IPR046676">
    <property type="entry name" value="DUF6546"/>
</dbReference>
<accession>A0AAN6TY32</accession>
<dbReference type="RefSeq" id="XP_062646151.1">
    <property type="nucleotide sequence ID" value="XM_062795269.1"/>
</dbReference>
<sequence length="322" mass="36204">MLEAIPQQKHPGWTSLAWVCREWQLTIEKENFRQLKLQAPCLDSLERLSVRQRGLVRHVLLDIELPRCTCRSCKLLGILGTWKSARGLTLELSVHCPSDSHLCEREAECNWHDPKHGWIRGRQVTDPPLLAILRLFAWISLSNSCLPQTLRRVTVFQEFSNRITAALSNSQMSPWLGVDGSNVVDPGIGAALPPGSLALTSQLLQRTASFQKIDALLYEAGSTALQMPGLRSMVLWNGGEGNACEFIYRTDSAHASVNWRSMWDMELSPRVVEIWQHVAFESCSLALRVGKHRLRGVIGLPCQIVTPASLRQIRREAMLRAT</sequence>
<feature type="domain" description="DUF6546" evidence="1">
    <location>
        <begin position="196"/>
        <end position="295"/>
    </location>
</feature>
<keyword evidence="3" id="KW-1185">Reference proteome</keyword>
<evidence type="ECO:0000259" key="1">
    <source>
        <dbReference type="Pfam" id="PF20183"/>
    </source>
</evidence>
<dbReference type="GeneID" id="87832038"/>
<proteinExistence type="predicted"/>
<evidence type="ECO:0000313" key="3">
    <source>
        <dbReference type="Proteomes" id="UP001302602"/>
    </source>
</evidence>
<name>A0AAN6TY32_9PEZI</name>
<reference evidence="2" key="1">
    <citation type="journal article" date="2023" name="Mol. Phylogenet. Evol.">
        <title>Genome-scale phylogeny and comparative genomics of the fungal order Sordariales.</title>
        <authorList>
            <person name="Hensen N."/>
            <person name="Bonometti L."/>
            <person name="Westerberg I."/>
            <person name="Brannstrom I.O."/>
            <person name="Guillou S."/>
            <person name="Cros-Aarteil S."/>
            <person name="Calhoun S."/>
            <person name="Haridas S."/>
            <person name="Kuo A."/>
            <person name="Mondo S."/>
            <person name="Pangilinan J."/>
            <person name="Riley R."/>
            <person name="LaButti K."/>
            <person name="Andreopoulos B."/>
            <person name="Lipzen A."/>
            <person name="Chen C."/>
            <person name="Yan M."/>
            <person name="Daum C."/>
            <person name="Ng V."/>
            <person name="Clum A."/>
            <person name="Steindorff A."/>
            <person name="Ohm R.A."/>
            <person name="Martin F."/>
            <person name="Silar P."/>
            <person name="Natvig D.O."/>
            <person name="Lalanne C."/>
            <person name="Gautier V."/>
            <person name="Ament-Velasquez S.L."/>
            <person name="Kruys A."/>
            <person name="Hutchinson M.I."/>
            <person name="Powell A.J."/>
            <person name="Barry K."/>
            <person name="Miller A.N."/>
            <person name="Grigoriev I.V."/>
            <person name="Debuchy R."/>
            <person name="Gladieux P."/>
            <person name="Hiltunen Thoren M."/>
            <person name="Johannesson H."/>
        </authorList>
    </citation>
    <scope>NUCLEOTIDE SEQUENCE</scope>
    <source>
        <strain evidence="2">CBS 731.68</strain>
    </source>
</reference>